<dbReference type="RefSeq" id="WP_284203639.1">
    <property type="nucleotide sequence ID" value="NZ_BSPQ01000004.1"/>
</dbReference>
<name>A0ABQ6E0H5_9GAMM</name>
<dbReference type="EMBL" id="BSPQ01000004">
    <property type="protein sequence ID" value="GLS90511.1"/>
    <property type="molecule type" value="Genomic_DNA"/>
</dbReference>
<reference evidence="2" key="1">
    <citation type="journal article" date="2019" name="Int. J. Syst. Evol. Microbiol.">
        <title>The Global Catalogue of Microorganisms (GCM) 10K type strain sequencing project: providing services to taxonomists for standard genome sequencing and annotation.</title>
        <authorList>
            <consortium name="The Broad Institute Genomics Platform"/>
            <consortium name="The Broad Institute Genome Sequencing Center for Infectious Disease"/>
            <person name="Wu L."/>
            <person name="Ma J."/>
        </authorList>
    </citation>
    <scope>NUCLEOTIDE SEQUENCE [LARGE SCALE GENOMIC DNA]</scope>
    <source>
        <strain evidence="2">NBRC 103166</strain>
    </source>
</reference>
<evidence type="ECO:0008006" key="3">
    <source>
        <dbReference type="Google" id="ProtNLM"/>
    </source>
</evidence>
<protein>
    <recommendedName>
        <fullName evidence="3">Thioredoxin</fullName>
    </recommendedName>
</protein>
<dbReference type="Proteomes" id="UP001157353">
    <property type="component" value="Unassembled WGS sequence"/>
</dbReference>
<proteinExistence type="predicted"/>
<accession>A0ABQ6E0H5</accession>
<organism evidence="1 2">
    <name type="scientific">Psychromonas marina</name>
    <dbReference type="NCBI Taxonomy" id="88364"/>
    <lineage>
        <taxon>Bacteria</taxon>
        <taxon>Pseudomonadati</taxon>
        <taxon>Pseudomonadota</taxon>
        <taxon>Gammaproteobacteria</taxon>
        <taxon>Alteromonadales</taxon>
        <taxon>Psychromonadaceae</taxon>
        <taxon>Psychromonas</taxon>
    </lineage>
</organism>
<dbReference type="Gene3D" id="3.40.30.10">
    <property type="entry name" value="Glutaredoxin"/>
    <property type="match status" value="1"/>
</dbReference>
<dbReference type="InterPro" id="IPR036249">
    <property type="entry name" value="Thioredoxin-like_sf"/>
</dbReference>
<keyword evidence="2" id="KW-1185">Reference proteome</keyword>
<gene>
    <name evidence="1" type="ORF">GCM10007916_15780</name>
</gene>
<dbReference type="SUPFAM" id="SSF52833">
    <property type="entry name" value="Thioredoxin-like"/>
    <property type="match status" value="1"/>
</dbReference>
<sequence>MIEIKTLAQIKTIIANGETCVINLTANWCSDCTDQAENLNVFSEVLAKQKTPCYTIAVQDEKNIYLSAEHQVFTELFGGHGFPRTVLMVNGKNVDADNVEIISSIQLNELAQKFIAQL</sequence>
<evidence type="ECO:0000313" key="1">
    <source>
        <dbReference type="EMBL" id="GLS90511.1"/>
    </source>
</evidence>
<evidence type="ECO:0000313" key="2">
    <source>
        <dbReference type="Proteomes" id="UP001157353"/>
    </source>
</evidence>
<comment type="caution">
    <text evidence="1">The sequence shown here is derived from an EMBL/GenBank/DDBJ whole genome shotgun (WGS) entry which is preliminary data.</text>
</comment>